<dbReference type="Proteomes" id="UP001056120">
    <property type="component" value="Linkage Group LG10"/>
</dbReference>
<proteinExistence type="predicted"/>
<accession>A0ACB9I0P5</accession>
<organism evidence="1 2">
    <name type="scientific">Smallanthus sonchifolius</name>
    <dbReference type="NCBI Taxonomy" id="185202"/>
    <lineage>
        <taxon>Eukaryota</taxon>
        <taxon>Viridiplantae</taxon>
        <taxon>Streptophyta</taxon>
        <taxon>Embryophyta</taxon>
        <taxon>Tracheophyta</taxon>
        <taxon>Spermatophyta</taxon>
        <taxon>Magnoliopsida</taxon>
        <taxon>eudicotyledons</taxon>
        <taxon>Gunneridae</taxon>
        <taxon>Pentapetalae</taxon>
        <taxon>asterids</taxon>
        <taxon>campanulids</taxon>
        <taxon>Asterales</taxon>
        <taxon>Asteraceae</taxon>
        <taxon>Asteroideae</taxon>
        <taxon>Heliantheae alliance</taxon>
        <taxon>Millerieae</taxon>
        <taxon>Smallanthus</taxon>
    </lineage>
</organism>
<protein>
    <submittedName>
        <fullName evidence="1">Uncharacterized protein</fullName>
    </submittedName>
</protein>
<dbReference type="EMBL" id="CM042027">
    <property type="protein sequence ID" value="KAI3801788.1"/>
    <property type="molecule type" value="Genomic_DNA"/>
</dbReference>
<sequence>MDFPSIVYGWLGNKDTELWECCEKWGSVVDVYIARKMRNFGKRFGFVWFLKAENVEKLVKNVCSVWIGSYHIFADVTRIYRKERKVEEDRIPITKGNRVYGKPFPGLDASNSFVVNDRTVWVDIQGLPLCAWSVKRFSKVETLWGEVFFLDEDFDDCQSSGRVSIRTNEKNVIRKNVSVNIEEKCIK</sequence>
<reference evidence="2" key="1">
    <citation type="journal article" date="2022" name="Mol. Ecol. Resour.">
        <title>The genomes of chicory, endive, great burdock and yacon provide insights into Asteraceae palaeo-polyploidization history and plant inulin production.</title>
        <authorList>
            <person name="Fan W."/>
            <person name="Wang S."/>
            <person name="Wang H."/>
            <person name="Wang A."/>
            <person name="Jiang F."/>
            <person name="Liu H."/>
            <person name="Zhao H."/>
            <person name="Xu D."/>
            <person name="Zhang Y."/>
        </authorList>
    </citation>
    <scope>NUCLEOTIDE SEQUENCE [LARGE SCALE GENOMIC DNA]</scope>
    <source>
        <strain evidence="2">cv. Yunnan</strain>
    </source>
</reference>
<gene>
    <name evidence="1" type="ORF">L1987_29903</name>
</gene>
<reference evidence="1 2" key="2">
    <citation type="journal article" date="2022" name="Mol. Ecol. Resour.">
        <title>The genomes of chicory, endive, great burdock and yacon provide insights into Asteraceae paleo-polyploidization history and plant inulin production.</title>
        <authorList>
            <person name="Fan W."/>
            <person name="Wang S."/>
            <person name="Wang H."/>
            <person name="Wang A."/>
            <person name="Jiang F."/>
            <person name="Liu H."/>
            <person name="Zhao H."/>
            <person name="Xu D."/>
            <person name="Zhang Y."/>
        </authorList>
    </citation>
    <scope>NUCLEOTIDE SEQUENCE [LARGE SCALE GENOMIC DNA]</scope>
    <source>
        <strain evidence="2">cv. Yunnan</strain>
        <tissue evidence="1">Leaves</tissue>
    </source>
</reference>
<keyword evidence="2" id="KW-1185">Reference proteome</keyword>
<comment type="caution">
    <text evidence="1">The sequence shown here is derived from an EMBL/GenBank/DDBJ whole genome shotgun (WGS) entry which is preliminary data.</text>
</comment>
<name>A0ACB9I0P5_9ASTR</name>
<evidence type="ECO:0000313" key="2">
    <source>
        <dbReference type="Proteomes" id="UP001056120"/>
    </source>
</evidence>
<evidence type="ECO:0000313" key="1">
    <source>
        <dbReference type="EMBL" id="KAI3801788.1"/>
    </source>
</evidence>